<name>A0ABN2NFQ7_9PSEU</name>
<protein>
    <submittedName>
        <fullName evidence="1">Uncharacterized protein</fullName>
    </submittedName>
</protein>
<proteinExistence type="predicted"/>
<keyword evidence="2" id="KW-1185">Reference proteome</keyword>
<organism evidence="1 2">
    <name type="scientific">Pseudonocardia ailaonensis</name>
    <dbReference type="NCBI Taxonomy" id="367279"/>
    <lineage>
        <taxon>Bacteria</taxon>
        <taxon>Bacillati</taxon>
        <taxon>Actinomycetota</taxon>
        <taxon>Actinomycetes</taxon>
        <taxon>Pseudonocardiales</taxon>
        <taxon>Pseudonocardiaceae</taxon>
        <taxon>Pseudonocardia</taxon>
    </lineage>
</organism>
<evidence type="ECO:0000313" key="1">
    <source>
        <dbReference type="EMBL" id="GAA1867412.1"/>
    </source>
</evidence>
<dbReference type="Proteomes" id="UP001500449">
    <property type="component" value="Unassembled WGS sequence"/>
</dbReference>
<dbReference type="Pfam" id="PF21863">
    <property type="entry name" value="HTH_67"/>
    <property type="match status" value="1"/>
</dbReference>
<evidence type="ECO:0000313" key="2">
    <source>
        <dbReference type="Proteomes" id="UP001500449"/>
    </source>
</evidence>
<accession>A0ABN2NFQ7</accession>
<dbReference type="InterPro" id="IPR054058">
    <property type="entry name" value="HTH_67"/>
</dbReference>
<sequence length="82" mass="8640">MTHHARLLRDALEPVAMHAVWSPAVHAALEPHGHDFLTGYLTGRAAPLGEVPSALVTAVFGVFEPGLVACGRRGAACSRSRT</sequence>
<comment type="caution">
    <text evidence="1">The sequence shown here is derived from an EMBL/GenBank/DDBJ whole genome shotgun (WGS) entry which is preliminary data.</text>
</comment>
<dbReference type="EMBL" id="BAAAQK010000022">
    <property type="protein sequence ID" value="GAA1867412.1"/>
    <property type="molecule type" value="Genomic_DNA"/>
</dbReference>
<gene>
    <name evidence="1" type="ORF">GCM10009836_54780</name>
</gene>
<reference evidence="1 2" key="1">
    <citation type="journal article" date="2019" name="Int. J. Syst. Evol. Microbiol.">
        <title>The Global Catalogue of Microorganisms (GCM) 10K type strain sequencing project: providing services to taxonomists for standard genome sequencing and annotation.</title>
        <authorList>
            <consortium name="The Broad Institute Genomics Platform"/>
            <consortium name="The Broad Institute Genome Sequencing Center for Infectious Disease"/>
            <person name="Wu L."/>
            <person name="Ma J."/>
        </authorList>
    </citation>
    <scope>NUCLEOTIDE SEQUENCE [LARGE SCALE GENOMIC DNA]</scope>
    <source>
        <strain evidence="1 2">JCM 16009</strain>
    </source>
</reference>